<evidence type="ECO:0000259" key="8">
    <source>
        <dbReference type="PROSITE" id="PS50287"/>
    </source>
</evidence>
<dbReference type="SMART" id="SM00202">
    <property type="entry name" value="SR"/>
    <property type="match status" value="1"/>
</dbReference>
<dbReference type="Pfam" id="PF00530">
    <property type="entry name" value="SRCR"/>
    <property type="match status" value="1"/>
</dbReference>
<dbReference type="PANTHER" id="PTHR19331:SF465">
    <property type="entry name" value="EGG PEPTIDE SPERACT RECEPTOR"/>
    <property type="match status" value="1"/>
</dbReference>
<comment type="caution">
    <text evidence="6">Lacks conserved residue(s) required for the propagation of feature annotation.</text>
</comment>
<evidence type="ECO:0000256" key="2">
    <source>
        <dbReference type="ARBA" id="ARBA00022737"/>
    </source>
</evidence>
<reference evidence="9" key="1">
    <citation type="submission" date="2019-08" db="EMBL/GenBank/DDBJ databases">
        <title>The improved chromosome-level genome for the pearl oyster Pinctada fucata martensii using PacBio sequencing and Hi-C.</title>
        <authorList>
            <person name="Zheng Z."/>
        </authorList>
    </citation>
    <scope>NUCLEOTIDE SEQUENCE</scope>
    <source>
        <strain evidence="9">ZZ-2019</strain>
        <tissue evidence="9">Adductor muscle</tissue>
    </source>
</reference>
<organism evidence="9 10">
    <name type="scientific">Pinctada imbricata</name>
    <name type="common">Atlantic pearl-oyster</name>
    <name type="synonym">Pinctada martensii</name>
    <dbReference type="NCBI Taxonomy" id="66713"/>
    <lineage>
        <taxon>Eukaryota</taxon>
        <taxon>Metazoa</taxon>
        <taxon>Spiralia</taxon>
        <taxon>Lophotrochozoa</taxon>
        <taxon>Mollusca</taxon>
        <taxon>Bivalvia</taxon>
        <taxon>Autobranchia</taxon>
        <taxon>Pteriomorphia</taxon>
        <taxon>Pterioida</taxon>
        <taxon>Pterioidea</taxon>
        <taxon>Pteriidae</taxon>
        <taxon>Pinctada</taxon>
    </lineage>
</organism>
<evidence type="ECO:0000256" key="3">
    <source>
        <dbReference type="ARBA" id="ARBA00023157"/>
    </source>
</evidence>
<evidence type="ECO:0000256" key="4">
    <source>
        <dbReference type="ARBA" id="ARBA00023170"/>
    </source>
</evidence>
<dbReference type="AlphaFoldDB" id="A0AA88YSF4"/>
<keyword evidence="2" id="KW-0677">Repeat</keyword>
<feature type="disulfide bond" evidence="6">
    <location>
        <begin position="218"/>
        <end position="228"/>
    </location>
</feature>
<dbReference type="InterPro" id="IPR002049">
    <property type="entry name" value="LE_dom"/>
</dbReference>
<evidence type="ECO:0000256" key="1">
    <source>
        <dbReference type="ARBA" id="ARBA00022729"/>
    </source>
</evidence>
<dbReference type="CDD" id="cd00055">
    <property type="entry name" value="EGF_Lam"/>
    <property type="match status" value="1"/>
</dbReference>
<proteinExistence type="predicted"/>
<keyword evidence="4" id="KW-0675">Receptor</keyword>
<sequence length="343" mass="38809">MVSILRFSLIIGLAESQVLYPRHGQQVSPDETLSRKVGEMLREHVMPILKTYFEDMQKDHTVFPPLKYSPPCQDCSCIPENTLSCNSSSGQCICKAGYEGDNCSCRKGNHACNLQFATCQIWFNREMCICKPQYANLGISGCQDVVRLRDGNSTYNGRVEVYRNEEWMTVCDDAWTKHDAMVTCRMLGLPMIYPQAVPGGVFPSGHVSQSIGMDDVYCDGDESFLTDCKHSATENCNHSEDAGVICDPGKHGVTTFYSFERDDNTSFTQMTNDDFDWTRRSIWIEAVRGDGIKSDIAIDELYTVQDRCCLYDVYLEYLPPWCKPRRAPYNVDMNCDSGYALVL</sequence>
<keyword evidence="5" id="KW-0325">Glycoprotein</keyword>
<dbReference type="SUPFAM" id="SSF56487">
    <property type="entry name" value="SRCR-like"/>
    <property type="match status" value="1"/>
</dbReference>
<dbReference type="EMBL" id="VSWD01000003">
    <property type="protein sequence ID" value="KAK3106698.1"/>
    <property type="molecule type" value="Genomic_DNA"/>
</dbReference>
<name>A0AA88YSF4_PINIB</name>
<dbReference type="FunFam" id="3.10.250.10:FF:000007">
    <property type="entry name" value="Soluble scavenger receptor cysteine-rich domain-containing protein SSC5D"/>
    <property type="match status" value="1"/>
</dbReference>
<evidence type="ECO:0000256" key="7">
    <source>
        <dbReference type="SAM" id="SignalP"/>
    </source>
</evidence>
<evidence type="ECO:0000313" key="9">
    <source>
        <dbReference type="EMBL" id="KAK3106698.1"/>
    </source>
</evidence>
<feature type="chain" id="PRO_5041687695" description="SRCR domain-containing protein" evidence="7">
    <location>
        <begin position="17"/>
        <end position="343"/>
    </location>
</feature>
<dbReference type="Proteomes" id="UP001186944">
    <property type="component" value="Unassembled WGS sequence"/>
</dbReference>
<dbReference type="PANTHER" id="PTHR19331">
    <property type="entry name" value="SCAVENGER RECEPTOR DOMAIN-CONTAINING"/>
    <property type="match status" value="1"/>
</dbReference>
<dbReference type="GO" id="GO:0016020">
    <property type="term" value="C:membrane"/>
    <property type="evidence" value="ECO:0007669"/>
    <property type="project" value="InterPro"/>
</dbReference>
<dbReference type="PROSITE" id="PS50287">
    <property type="entry name" value="SRCR_2"/>
    <property type="match status" value="1"/>
</dbReference>
<evidence type="ECO:0000256" key="5">
    <source>
        <dbReference type="ARBA" id="ARBA00023180"/>
    </source>
</evidence>
<dbReference type="Gene3D" id="3.10.250.10">
    <property type="entry name" value="SRCR-like domain"/>
    <property type="match status" value="1"/>
</dbReference>
<accession>A0AA88YSF4</accession>
<comment type="caution">
    <text evidence="9">The sequence shown here is derived from an EMBL/GenBank/DDBJ whole genome shotgun (WGS) entry which is preliminary data.</text>
</comment>
<dbReference type="PRINTS" id="PR00258">
    <property type="entry name" value="SPERACTRCPTR"/>
</dbReference>
<evidence type="ECO:0000256" key="6">
    <source>
        <dbReference type="PROSITE-ProRule" id="PRU00196"/>
    </source>
</evidence>
<feature type="domain" description="SRCR" evidence="8">
    <location>
        <begin position="146"/>
        <end position="247"/>
    </location>
</feature>
<keyword evidence="10" id="KW-1185">Reference proteome</keyword>
<protein>
    <recommendedName>
        <fullName evidence="8">SRCR domain-containing protein</fullName>
    </recommendedName>
</protein>
<evidence type="ECO:0000313" key="10">
    <source>
        <dbReference type="Proteomes" id="UP001186944"/>
    </source>
</evidence>
<feature type="signal peptide" evidence="7">
    <location>
        <begin position="1"/>
        <end position="16"/>
    </location>
</feature>
<gene>
    <name evidence="9" type="ORF">FSP39_025416</name>
</gene>
<keyword evidence="1 7" id="KW-0732">Signal</keyword>
<dbReference type="InterPro" id="IPR001190">
    <property type="entry name" value="SRCR"/>
</dbReference>
<dbReference type="InterPro" id="IPR036772">
    <property type="entry name" value="SRCR-like_dom_sf"/>
</dbReference>
<keyword evidence="3 6" id="KW-1015">Disulfide bond</keyword>